<evidence type="ECO:0000313" key="2">
    <source>
        <dbReference type="Proteomes" id="UP001499895"/>
    </source>
</evidence>
<protein>
    <submittedName>
        <fullName evidence="1">Uncharacterized protein</fullName>
    </submittedName>
</protein>
<sequence length="216" mass="24418">MYWFGRASSERGCTVAPAPLAPDEAYEVDVTRRVVHQFVGRHGGTASEAETQIRSLLEGLLRTGHVEQARDGLWRLQFSSGYLLLLSPDRQAVIGYHTTHRERTWSQVKCGVVSRSPRRQWIPTQEELDTPGHLLSRTAIRRIMLHLIREDPLTHDGAVRISATAFEAYVRLRTGERTVSPRQAKELLRELKRRAATLVRRCAGGGEFRITAEGLL</sequence>
<reference evidence="1 2" key="1">
    <citation type="journal article" date="2019" name="Int. J. Syst. Evol. Microbiol.">
        <title>The Global Catalogue of Microorganisms (GCM) 10K type strain sequencing project: providing services to taxonomists for standard genome sequencing and annotation.</title>
        <authorList>
            <consortium name="The Broad Institute Genomics Platform"/>
            <consortium name="The Broad Institute Genome Sequencing Center for Infectious Disease"/>
            <person name="Wu L."/>
            <person name="Ma J."/>
        </authorList>
    </citation>
    <scope>NUCLEOTIDE SEQUENCE [LARGE SCALE GENOMIC DNA]</scope>
    <source>
        <strain evidence="1 2">JCM 10649</strain>
    </source>
</reference>
<evidence type="ECO:0000313" key="1">
    <source>
        <dbReference type="EMBL" id="GAA0444212.1"/>
    </source>
</evidence>
<organism evidence="1 2">
    <name type="scientific">Streptomyces stramineus</name>
    <dbReference type="NCBI Taxonomy" id="173861"/>
    <lineage>
        <taxon>Bacteria</taxon>
        <taxon>Bacillati</taxon>
        <taxon>Actinomycetota</taxon>
        <taxon>Actinomycetes</taxon>
        <taxon>Kitasatosporales</taxon>
        <taxon>Streptomycetaceae</taxon>
        <taxon>Streptomyces</taxon>
    </lineage>
</organism>
<accession>A0ABN0ZDG9</accession>
<proteinExistence type="predicted"/>
<dbReference type="Proteomes" id="UP001499895">
    <property type="component" value="Unassembled WGS sequence"/>
</dbReference>
<name>A0ABN0ZDG9_9ACTN</name>
<comment type="caution">
    <text evidence="1">The sequence shown here is derived from an EMBL/GenBank/DDBJ whole genome shotgun (WGS) entry which is preliminary data.</text>
</comment>
<keyword evidence="2" id="KW-1185">Reference proteome</keyword>
<gene>
    <name evidence="1" type="ORF">GCM10009544_03740</name>
</gene>
<dbReference type="EMBL" id="BAAAHB010000002">
    <property type="protein sequence ID" value="GAA0444212.1"/>
    <property type="molecule type" value="Genomic_DNA"/>
</dbReference>